<feature type="transmembrane region" description="Helical" evidence="6">
    <location>
        <begin position="57"/>
        <end position="77"/>
    </location>
</feature>
<dbReference type="OrthoDB" id="145485at2"/>
<protein>
    <recommendedName>
        <fullName evidence="6">Phosphatidylglycerol lysyltransferase</fullName>
        <ecNumber evidence="6">2.3.2.3</ecNumber>
    </recommendedName>
    <alternativeName>
        <fullName evidence="6">Lysylphosphatidylglycerol synthase</fullName>
    </alternativeName>
</protein>
<feature type="transmembrane region" description="Helical" evidence="6">
    <location>
        <begin position="170"/>
        <end position="188"/>
    </location>
</feature>
<evidence type="ECO:0000256" key="4">
    <source>
        <dbReference type="ARBA" id="ARBA00022989"/>
    </source>
</evidence>
<feature type="transmembrane region" description="Helical" evidence="6">
    <location>
        <begin position="12"/>
        <end position="33"/>
    </location>
</feature>
<keyword evidence="5 6" id="KW-0472">Membrane</keyword>
<comment type="catalytic activity">
    <reaction evidence="6">
        <text>L-lysyl-tRNA(Lys) + a 1,2-diacyl-sn-glycero-3-phospho-(1'-sn-glycerol) = a 1,2-diacyl-sn-glycero-3-phospho-1'-(3'-O-L-lysyl)-sn-glycerol + tRNA(Lys)</text>
        <dbReference type="Rhea" id="RHEA:10668"/>
        <dbReference type="Rhea" id="RHEA-COMP:9696"/>
        <dbReference type="Rhea" id="RHEA-COMP:9697"/>
        <dbReference type="ChEBI" id="CHEBI:64716"/>
        <dbReference type="ChEBI" id="CHEBI:75792"/>
        <dbReference type="ChEBI" id="CHEBI:78442"/>
        <dbReference type="ChEBI" id="CHEBI:78529"/>
        <dbReference type="EC" id="2.3.2.3"/>
    </reaction>
</comment>
<dbReference type="Proteomes" id="UP000425411">
    <property type="component" value="Chromosome"/>
</dbReference>
<comment type="function">
    <text evidence="6">Catalyzes the transfer of a lysyl group from L-lysyl-tRNA(Lys) to membrane-bound phosphatidylglycerol (PG), which produces lysylphosphatidylglycerol (LPG), a major component of the bacterial membrane with a positive net charge. LPG synthesis contributes to bacterial virulence as it is involved in the resistance mechanism against cationic antimicrobial peptides (CAMP) produces by the host's immune system (defensins, cathelicidins) and by the competing microorganisms.</text>
</comment>
<keyword evidence="2" id="KW-1003">Cell membrane</keyword>
<keyword evidence="6" id="KW-0046">Antibiotic resistance</keyword>
<accession>A0A2X4ND40</accession>
<keyword evidence="3 6" id="KW-0812">Transmembrane</keyword>
<dbReference type="EC" id="2.3.2.3" evidence="6"/>
<keyword evidence="4 6" id="KW-1133">Transmembrane helix</keyword>
<dbReference type="GO" id="GO:0006629">
    <property type="term" value="P:lipid metabolic process"/>
    <property type="evidence" value="ECO:0007669"/>
    <property type="project" value="UniProtKB-KW"/>
</dbReference>
<feature type="transmembrane region" description="Helical" evidence="6">
    <location>
        <begin position="208"/>
        <end position="227"/>
    </location>
</feature>
<evidence type="ECO:0000313" key="8">
    <source>
        <dbReference type="Proteomes" id="UP000425411"/>
    </source>
</evidence>
<keyword evidence="6" id="KW-0443">Lipid metabolism</keyword>
<evidence type="ECO:0000256" key="3">
    <source>
        <dbReference type="ARBA" id="ARBA00022692"/>
    </source>
</evidence>
<dbReference type="GO" id="GO:0005886">
    <property type="term" value="C:plasma membrane"/>
    <property type="evidence" value="ECO:0007669"/>
    <property type="project" value="UniProtKB-SubCell"/>
</dbReference>
<evidence type="ECO:0000256" key="2">
    <source>
        <dbReference type="ARBA" id="ARBA00022475"/>
    </source>
</evidence>
<dbReference type="AlphaFoldDB" id="A0A2X4ND40"/>
<evidence type="ECO:0000256" key="5">
    <source>
        <dbReference type="ARBA" id="ARBA00023136"/>
    </source>
</evidence>
<evidence type="ECO:0000256" key="6">
    <source>
        <dbReference type="RuleBase" id="RU363042"/>
    </source>
</evidence>
<comment type="similarity">
    <text evidence="6">Belongs to the LPG synthase family.</text>
</comment>
<feature type="transmembrane region" description="Helical" evidence="6">
    <location>
        <begin position="239"/>
        <end position="259"/>
    </location>
</feature>
<reference evidence="7 8" key="1">
    <citation type="submission" date="2019-11" db="EMBL/GenBank/DDBJ databases">
        <title>FDA dAtabase for Regulatory Grade micrObial Sequences (FDA-ARGOS): Supporting development and validation of Infectious Disease Dx tests.</title>
        <authorList>
            <person name="Turner S."/>
            <person name="Byrd R."/>
            <person name="Tallon L."/>
            <person name="Sadzewicz L."/>
            <person name="Vavikolanu K."/>
            <person name="Mehta A."/>
            <person name="Aluvathingal J."/>
            <person name="Nadendla S."/>
            <person name="Myers T."/>
            <person name="Yan Y."/>
            <person name="Sichtig H."/>
        </authorList>
    </citation>
    <scope>NUCLEOTIDE SEQUENCE [LARGE SCALE GENOMIC DNA]</scope>
    <source>
        <strain evidence="7 8">FDAARGOS_741</strain>
    </source>
</reference>
<feature type="transmembrane region" description="Helical" evidence="6">
    <location>
        <begin position="279"/>
        <end position="304"/>
    </location>
</feature>
<gene>
    <name evidence="6" type="primary">mprF</name>
    <name evidence="7" type="ORF">FOC49_00030</name>
</gene>
<dbReference type="EMBL" id="CP046314">
    <property type="protein sequence ID" value="QGS08377.1"/>
    <property type="molecule type" value="Genomic_DNA"/>
</dbReference>
<dbReference type="RefSeq" id="WP_004632782.1">
    <property type="nucleotide sequence ID" value="NZ_CAXSSU010000003.1"/>
</dbReference>
<sequence length="321" mass="36477">MQNMKDKKSFNYLKNIVQIVLGLLIFYLIFSYFKKEIISLDFKKIHYLTLQIGNVRFLFILLLGLLGISILCLYDYFVLKAINLTKNMSSLRIFKISFMTNTLNMVLGFGGFIGAGLRYYMYKPYTKNGKTLVTAIGMILVSMLSGISLLSIFVVLNVFPGQALYEGNEIFYYSLLLMSLFLPLYLFFNLRKPRIRTDRYLSVKLTIISFLEWVFAAIIILVILYFYTGDVVADKELQVMGVIIVASIVGLLTMIPGGLGTFDTLVLIGLKNLGINPEIIGATIIIYRLAYYVVPFSIGCLMFLSEGLKILKDKLKRGEKL</sequence>
<dbReference type="InterPro" id="IPR022791">
    <property type="entry name" value="L-PG_synthase/AglD"/>
</dbReference>
<dbReference type="Pfam" id="PF03706">
    <property type="entry name" value="LPG_synthase_TM"/>
    <property type="match status" value="1"/>
</dbReference>
<proteinExistence type="inferred from homology"/>
<dbReference type="GeneID" id="93208052"/>
<comment type="subcellular location">
    <subcellularLocation>
        <location evidence="1 6">Cell membrane</location>
        <topology evidence="1 6">Multi-pass membrane protein</topology>
    </subcellularLocation>
</comment>
<keyword evidence="8" id="KW-1185">Reference proteome</keyword>
<keyword evidence="6" id="KW-0808">Transferase</keyword>
<dbReference type="GO" id="GO:0050071">
    <property type="term" value="F:phosphatidylglycerol lysyltransferase activity"/>
    <property type="evidence" value="ECO:0007669"/>
    <property type="project" value="UniProtKB-EC"/>
</dbReference>
<organism evidence="7 8">
    <name type="scientific">Gemella morbillorum</name>
    <dbReference type="NCBI Taxonomy" id="29391"/>
    <lineage>
        <taxon>Bacteria</taxon>
        <taxon>Bacillati</taxon>
        <taxon>Bacillota</taxon>
        <taxon>Bacilli</taxon>
        <taxon>Bacillales</taxon>
        <taxon>Gemellaceae</taxon>
        <taxon>Gemella</taxon>
    </lineage>
</organism>
<evidence type="ECO:0000313" key="7">
    <source>
        <dbReference type="EMBL" id="QGS08377.1"/>
    </source>
</evidence>
<evidence type="ECO:0000256" key="1">
    <source>
        <dbReference type="ARBA" id="ARBA00004651"/>
    </source>
</evidence>
<feature type="transmembrane region" description="Helical" evidence="6">
    <location>
        <begin position="98"/>
        <end position="120"/>
    </location>
</feature>
<feature type="transmembrane region" description="Helical" evidence="6">
    <location>
        <begin position="132"/>
        <end position="158"/>
    </location>
</feature>
<dbReference type="GO" id="GO:0046677">
    <property type="term" value="P:response to antibiotic"/>
    <property type="evidence" value="ECO:0007669"/>
    <property type="project" value="UniProtKB-KW"/>
</dbReference>
<name>A0A2X4ND40_9BACL</name>